<dbReference type="PANTHER" id="PTHR31339:SF9">
    <property type="entry name" value="PLASMIN AND FIBRONECTIN-BINDING PROTEIN A"/>
    <property type="match status" value="1"/>
</dbReference>
<dbReference type="RefSeq" id="WP_245123718.1">
    <property type="nucleotide sequence ID" value="NZ_CP095061.1"/>
</dbReference>
<dbReference type="PROSITE" id="PS00502">
    <property type="entry name" value="POLYGALACTURONASE"/>
    <property type="match status" value="1"/>
</dbReference>
<keyword evidence="2 4" id="KW-0378">Hydrolase</keyword>
<evidence type="ECO:0000313" key="6">
    <source>
        <dbReference type="Proteomes" id="UP000830401"/>
    </source>
</evidence>
<accession>A0ABY4GAF0</accession>
<dbReference type="InterPro" id="IPR006626">
    <property type="entry name" value="PbH1"/>
</dbReference>
<dbReference type="GO" id="GO:0016787">
    <property type="term" value="F:hydrolase activity"/>
    <property type="evidence" value="ECO:0007669"/>
    <property type="project" value="UniProtKB-KW"/>
</dbReference>
<gene>
    <name evidence="5" type="ORF">MUN86_07645</name>
</gene>
<dbReference type="Proteomes" id="UP000830401">
    <property type="component" value="Chromosome"/>
</dbReference>
<dbReference type="InterPro" id="IPR011050">
    <property type="entry name" value="Pectin_lyase_fold/virulence"/>
</dbReference>
<dbReference type="InterPro" id="IPR051801">
    <property type="entry name" value="GH28_Enzymes"/>
</dbReference>
<keyword evidence="3 4" id="KW-0326">Glycosidase</keyword>
<protein>
    <submittedName>
        <fullName evidence="5">Glycoside hydrolase family 28 protein</fullName>
    </submittedName>
</protein>
<dbReference type="Pfam" id="PF00295">
    <property type="entry name" value="Glyco_hydro_28"/>
    <property type="match status" value="1"/>
</dbReference>
<dbReference type="SUPFAM" id="SSF51126">
    <property type="entry name" value="Pectin lyase-like"/>
    <property type="match status" value="1"/>
</dbReference>
<dbReference type="InterPro" id="IPR012334">
    <property type="entry name" value="Pectin_lyas_fold"/>
</dbReference>
<evidence type="ECO:0000256" key="4">
    <source>
        <dbReference type="RuleBase" id="RU361169"/>
    </source>
</evidence>
<evidence type="ECO:0000313" key="5">
    <source>
        <dbReference type="EMBL" id="UOQ67726.1"/>
    </source>
</evidence>
<proteinExistence type="inferred from homology"/>
<name>A0ABY4GAF0_9BACT</name>
<keyword evidence="6" id="KW-1185">Reference proteome</keyword>
<dbReference type="PANTHER" id="PTHR31339">
    <property type="entry name" value="PECTIN LYASE-RELATED"/>
    <property type="match status" value="1"/>
</dbReference>
<evidence type="ECO:0000256" key="2">
    <source>
        <dbReference type="ARBA" id="ARBA00022801"/>
    </source>
</evidence>
<dbReference type="Gene3D" id="2.160.20.10">
    <property type="entry name" value="Single-stranded right-handed beta-helix, Pectin lyase-like"/>
    <property type="match status" value="1"/>
</dbReference>
<reference evidence="5" key="1">
    <citation type="submission" date="2022-04" db="EMBL/GenBank/DDBJ databases">
        <title>Hymenobacter sp. isolated from the air.</title>
        <authorList>
            <person name="Won M."/>
            <person name="Lee C.-M."/>
            <person name="Woen H.-Y."/>
            <person name="Kwon S.-W."/>
        </authorList>
    </citation>
    <scope>NUCLEOTIDE SEQUENCE</scope>
    <source>
        <strain evidence="5">5420S-77</strain>
    </source>
</reference>
<organism evidence="5 6">
    <name type="scientific">Hymenobacter volaticus</name>
    <dbReference type="NCBI Taxonomy" id="2932254"/>
    <lineage>
        <taxon>Bacteria</taxon>
        <taxon>Pseudomonadati</taxon>
        <taxon>Bacteroidota</taxon>
        <taxon>Cytophagia</taxon>
        <taxon>Cytophagales</taxon>
        <taxon>Hymenobacteraceae</taxon>
        <taxon>Hymenobacter</taxon>
    </lineage>
</organism>
<dbReference type="SMART" id="SM00710">
    <property type="entry name" value="PbH1"/>
    <property type="match status" value="4"/>
</dbReference>
<evidence type="ECO:0000256" key="3">
    <source>
        <dbReference type="ARBA" id="ARBA00023295"/>
    </source>
</evidence>
<evidence type="ECO:0000256" key="1">
    <source>
        <dbReference type="ARBA" id="ARBA00008834"/>
    </source>
</evidence>
<sequence length="357" mass="38845">MIQRKGPILVAQCLLLALLASFTMWQPSKRYNIADNGAIGDGQTLNTQAIQATIDNCSAAGGGTVVVPKGTFLTGAIFLKKGVNLLIEKEGVLKGSTRQEDYPQVATRWEGTEQNFTAALVNATDLTGVTVEGEGMIDGSGEEWVELARQARLQQAPDPTAPRLGRPRLLCFQNCRKARIANLQLRNQAVWCLHILYCTGVVAENLTIQAAHNIPSSDGIDIDSSRDVRISGCDIDVNDDCISIKSGKDADGLRVNRPSEDILIEKTRFGYGHGGVAMGSETSGGIRRVEVRNCVAEADNWAPIRFKSQPSRGAWSRILRIGIWCCAIRARPLSSTWNGAWCHPLPRPQRYCPSCAT</sequence>
<dbReference type="InterPro" id="IPR000743">
    <property type="entry name" value="Glyco_hydro_28"/>
</dbReference>
<comment type="similarity">
    <text evidence="1 4">Belongs to the glycosyl hydrolase 28 family.</text>
</comment>
<dbReference type="EMBL" id="CP095061">
    <property type="protein sequence ID" value="UOQ67726.1"/>
    <property type="molecule type" value="Genomic_DNA"/>
</dbReference>